<name>M4C430_HYAAE</name>
<dbReference type="AlphaFoldDB" id="M4C430"/>
<dbReference type="Proteomes" id="UP000011713">
    <property type="component" value="Unassembled WGS sequence"/>
</dbReference>
<reference evidence="3" key="1">
    <citation type="journal article" date="2010" name="Science">
        <title>Signatures of adaptation to obligate biotrophy in the Hyaloperonospora arabidopsidis genome.</title>
        <authorList>
            <person name="Baxter L."/>
            <person name="Tripathy S."/>
            <person name="Ishaque N."/>
            <person name="Boot N."/>
            <person name="Cabral A."/>
            <person name="Kemen E."/>
            <person name="Thines M."/>
            <person name="Ah-Fong A."/>
            <person name="Anderson R."/>
            <person name="Badejoko W."/>
            <person name="Bittner-Eddy P."/>
            <person name="Boore J.L."/>
            <person name="Chibucos M.C."/>
            <person name="Coates M."/>
            <person name="Dehal P."/>
            <person name="Delehaunty K."/>
            <person name="Dong S."/>
            <person name="Downton P."/>
            <person name="Dumas B."/>
            <person name="Fabro G."/>
            <person name="Fronick C."/>
            <person name="Fuerstenberg S.I."/>
            <person name="Fulton L."/>
            <person name="Gaulin E."/>
            <person name="Govers F."/>
            <person name="Hughes L."/>
            <person name="Humphray S."/>
            <person name="Jiang R.H."/>
            <person name="Judelson H."/>
            <person name="Kamoun S."/>
            <person name="Kyung K."/>
            <person name="Meijer H."/>
            <person name="Minx P."/>
            <person name="Morris P."/>
            <person name="Nelson J."/>
            <person name="Phuntumart V."/>
            <person name="Qutob D."/>
            <person name="Rehmany A."/>
            <person name="Rougon-Cardoso A."/>
            <person name="Ryden P."/>
            <person name="Torto-Alalibo T."/>
            <person name="Studholme D."/>
            <person name="Wang Y."/>
            <person name="Win J."/>
            <person name="Wood J."/>
            <person name="Clifton S.W."/>
            <person name="Rogers J."/>
            <person name="Van den Ackerveken G."/>
            <person name="Jones J.D."/>
            <person name="McDowell J.M."/>
            <person name="Beynon J."/>
            <person name="Tyler B.M."/>
        </authorList>
    </citation>
    <scope>NUCLEOTIDE SEQUENCE [LARGE SCALE GENOMIC DNA]</scope>
    <source>
        <strain evidence="3">Emoy2</strain>
    </source>
</reference>
<dbReference type="InParanoid" id="M4C430"/>
<dbReference type="EnsemblProtists" id="HpaT813848">
    <property type="protein sequence ID" value="HpaP813848"/>
    <property type="gene ID" value="HpaG813848"/>
</dbReference>
<organism evidence="2 3">
    <name type="scientific">Hyaloperonospora arabidopsidis (strain Emoy2)</name>
    <name type="common">Downy mildew agent</name>
    <name type="synonym">Peronospora arabidopsidis</name>
    <dbReference type="NCBI Taxonomy" id="559515"/>
    <lineage>
        <taxon>Eukaryota</taxon>
        <taxon>Sar</taxon>
        <taxon>Stramenopiles</taxon>
        <taxon>Oomycota</taxon>
        <taxon>Peronosporomycetes</taxon>
        <taxon>Peronosporales</taxon>
        <taxon>Peronosporaceae</taxon>
        <taxon>Hyaloperonospora</taxon>
    </lineage>
</organism>
<feature type="region of interest" description="Disordered" evidence="1">
    <location>
        <begin position="15"/>
        <end position="47"/>
    </location>
</feature>
<evidence type="ECO:0000313" key="2">
    <source>
        <dbReference type="EnsemblProtists" id="HpaP813848"/>
    </source>
</evidence>
<sequence length="92" mass="10486">MIMSQIQLITESLQQQEGTSVSQGLVPQAPRQPALPTPSDTIGPSEQVPRRAIEMTPARRMELDDRSDTFETYYRPSRASLQIQMLRVERSR</sequence>
<protein>
    <submittedName>
        <fullName evidence="2">Uncharacterized protein</fullName>
    </submittedName>
</protein>
<reference evidence="2" key="2">
    <citation type="submission" date="2015-06" db="UniProtKB">
        <authorList>
            <consortium name="EnsemblProtists"/>
        </authorList>
    </citation>
    <scope>IDENTIFICATION</scope>
    <source>
        <strain evidence="2">Emoy2</strain>
    </source>
</reference>
<dbReference type="EMBL" id="JH598197">
    <property type="status" value="NOT_ANNOTATED_CDS"/>
    <property type="molecule type" value="Genomic_DNA"/>
</dbReference>
<accession>M4C430</accession>
<evidence type="ECO:0000313" key="3">
    <source>
        <dbReference type="Proteomes" id="UP000011713"/>
    </source>
</evidence>
<dbReference type="VEuPathDB" id="FungiDB:HpaG813848"/>
<keyword evidence="3" id="KW-1185">Reference proteome</keyword>
<feature type="compositionally biased region" description="Polar residues" evidence="1">
    <location>
        <begin position="15"/>
        <end position="25"/>
    </location>
</feature>
<proteinExistence type="predicted"/>
<dbReference type="HOGENOM" id="CLU_2417886_0_0_1"/>
<evidence type="ECO:0000256" key="1">
    <source>
        <dbReference type="SAM" id="MobiDB-lite"/>
    </source>
</evidence>